<reference evidence="2" key="1">
    <citation type="submission" date="2020-02" db="EMBL/GenBank/DDBJ databases">
        <authorList>
            <person name="Meier V. D."/>
        </authorList>
    </citation>
    <scope>NUCLEOTIDE SEQUENCE</scope>
    <source>
        <strain evidence="2">AVDCRST_MAG88</strain>
    </source>
</reference>
<dbReference type="EMBL" id="CADCWM010000538">
    <property type="protein sequence ID" value="CAA9567463.1"/>
    <property type="molecule type" value="Genomic_DNA"/>
</dbReference>
<proteinExistence type="predicted"/>
<sequence length="86" mass="8744">WARAGAVPGRVGGHGRSGECALDRRRAAAGAPAGDERRPRRPGQRTQGCGAATGSNGERRNLSASTLPREGYTAASGDHRPAPGGI</sequence>
<dbReference type="AlphaFoldDB" id="A0A6J4V3E7"/>
<feature type="non-terminal residue" evidence="2">
    <location>
        <position position="1"/>
    </location>
</feature>
<organism evidence="2">
    <name type="scientific">uncultured Thermomicrobiales bacterium</name>
    <dbReference type="NCBI Taxonomy" id="1645740"/>
    <lineage>
        <taxon>Bacteria</taxon>
        <taxon>Pseudomonadati</taxon>
        <taxon>Thermomicrobiota</taxon>
        <taxon>Thermomicrobia</taxon>
        <taxon>Thermomicrobiales</taxon>
        <taxon>environmental samples</taxon>
    </lineage>
</organism>
<evidence type="ECO:0000256" key="1">
    <source>
        <dbReference type="SAM" id="MobiDB-lite"/>
    </source>
</evidence>
<feature type="region of interest" description="Disordered" evidence="1">
    <location>
        <begin position="1"/>
        <end position="86"/>
    </location>
</feature>
<name>A0A6J4V3E7_9BACT</name>
<evidence type="ECO:0000313" key="2">
    <source>
        <dbReference type="EMBL" id="CAA9567463.1"/>
    </source>
</evidence>
<protein>
    <submittedName>
        <fullName evidence="2">Uncharacterized protein</fullName>
    </submittedName>
</protein>
<gene>
    <name evidence="2" type="ORF">AVDCRST_MAG88-2023</name>
</gene>
<feature type="non-terminal residue" evidence="2">
    <location>
        <position position="86"/>
    </location>
</feature>
<feature type="compositionally biased region" description="Basic and acidic residues" evidence="1">
    <location>
        <begin position="77"/>
        <end position="86"/>
    </location>
</feature>
<accession>A0A6J4V3E7</accession>